<organism evidence="2">
    <name type="scientific">Siphoviridae sp. ctWT735</name>
    <dbReference type="NCBI Taxonomy" id="2825538"/>
    <lineage>
        <taxon>Viruses</taxon>
        <taxon>Duplodnaviria</taxon>
        <taxon>Heunggongvirae</taxon>
        <taxon>Uroviricota</taxon>
        <taxon>Caudoviricetes</taxon>
    </lineage>
</organism>
<evidence type="ECO:0000313" key="2">
    <source>
        <dbReference type="EMBL" id="DAF85781.1"/>
    </source>
</evidence>
<proteinExistence type="predicted"/>
<reference evidence="2" key="1">
    <citation type="journal article" date="2021" name="Proc. Natl. Acad. Sci. U.S.A.">
        <title>A Catalog of Tens of Thousands of Viruses from Human Metagenomes Reveals Hidden Associations with Chronic Diseases.</title>
        <authorList>
            <person name="Tisza M.J."/>
            <person name="Buck C.B."/>
        </authorList>
    </citation>
    <scope>NUCLEOTIDE SEQUENCE</scope>
    <source>
        <strain evidence="2">CtWT735</strain>
    </source>
</reference>
<feature type="domain" description="Putative phage ssDNA-binding" evidence="1">
    <location>
        <begin position="2"/>
        <end position="148"/>
    </location>
</feature>
<accession>A0A8S5TU92</accession>
<protein>
    <recommendedName>
        <fullName evidence="1">Putative phage ssDNA-binding domain-containing protein</fullName>
    </recommendedName>
</protein>
<evidence type="ECO:0000259" key="1">
    <source>
        <dbReference type="Pfam" id="PF24083"/>
    </source>
</evidence>
<dbReference type="Pfam" id="PF24083">
    <property type="entry name" value="Phage_ssDNA_bind"/>
    <property type="match status" value="1"/>
</dbReference>
<dbReference type="EMBL" id="BK015930">
    <property type="protein sequence ID" value="DAF85781.1"/>
    <property type="molecule type" value="Genomic_DNA"/>
</dbReference>
<dbReference type="InterPro" id="IPR057581">
    <property type="entry name" value="Phage_ssDNA_bind"/>
</dbReference>
<sequence>MDNLKIENAHVIYKNFAGNRDQYHPGKRSFSIELDDSEAAALEADGWNVRRRPTKSDPDVVINTIPVELRFDIFPPKIVMIGESSKRVTYLDEVTVGQLDTAAIKNVDLMIRPREWTAAGKSGVKAYLKTAYITIEEDDLDLKYAALLEDVMQNGACHTQSDSNGEDVPF</sequence>
<name>A0A8S5TU92_9CAUD</name>